<keyword evidence="3" id="KW-1185">Reference proteome</keyword>
<protein>
    <recommendedName>
        <fullName evidence="4">Cyanovirin-N domain-containing protein</fullName>
    </recommendedName>
</protein>
<evidence type="ECO:0000313" key="2">
    <source>
        <dbReference type="EMBL" id="RPB21166.1"/>
    </source>
</evidence>
<dbReference type="OrthoDB" id="5307096at2759"/>
<sequence length="162" mass="17395">MLRPCLLIILLVISATIAVAQNAGLPEPDSRCTIGLCRPIGEIMASCIGPNASPDNITWDDLLGGENVTTSRTVVPVSMPQKLQCFCSSQGLERRLDTCNGCYVATNQEEYWSTGINNIKIICGFTQPSSTPPQTTIKNAQMLVGIAMSLWLSLAAVDVFGF</sequence>
<reference evidence="2 3" key="1">
    <citation type="journal article" date="2018" name="Nat. Ecol. Evol.">
        <title>Pezizomycetes genomes reveal the molecular basis of ectomycorrhizal truffle lifestyle.</title>
        <authorList>
            <person name="Murat C."/>
            <person name="Payen T."/>
            <person name="Noel B."/>
            <person name="Kuo A."/>
            <person name="Morin E."/>
            <person name="Chen J."/>
            <person name="Kohler A."/>
            <person name="Krizsan K."/>
            <person name="Balestrini R."/>
            <person name="Da Silva C."/>
            <person name="Montanini B."/>
            <person name="Hainaut M."/>
            <person name="Levati E."/>
            <person name="Barry K.W."/>
            <person name="Belfiori B."/>
            <person name="Cichocki N."/>
            <person name="Clum A."/>
            <person name="Dockter R.B."/>
            <person name="Fauchery L."/>
            <person name="Guy J."/>
            <person name="Iotti M."/>
            <person name="Le Tacon F."/>
            <person name="Lindquist E.A."/>
            <person name="Lipzen A."/>
            <person name="Malagnac F."/>
            <person name="Mello A."/>
            <person name="Molinier V."/>
            <person name="Miyauchi S."/>
            <person name="Poulain J."/>
            <person name="Riccioni C."/>
            <person name="Rubini A."/>
            <person name="Sitrit Y."/>
            <person name="Splivallo R."/>
            <person name="Traeger S."/>
            <person name="Wang M."/>
            <person name="Zifcakova L."/>
            <person name="Wipf D."/>
            <person name="Zambonelli A."/>
            <person name="Paolocci F."/>
            <person name="Nowrousian M."/>
            <person name="Ottonello S."/>
            <person name="Baldrian P."/>
            <person name="Spatafora J.W."/>
            <person name="Henrissat B."/>
            <person name="Nagy L.G."/>
            <person name="Aury J.M."/>
            <person name="Wincker P."/>
            <person name="Grigoriev I.V."/>
            <person name="Bonfante P."/>
            <person name="Martin F.M."/>
        </authorList>
    </citation>
    <scope>NUCLEOTIDE SEQUENCE [LARGE SCALE GENOMIC DNA]</scope>
    <source>
        <strain evidence="2 3">ATCC MYA-4762</strain>
    </source>
</reference>
<dbReference type="AlphaFoldDB" id="A0A3N4LEN4"/>
<name>A0A3N4LEN4_9PEZI</name>
<proteinExistence type="predicted"/>
<keyword evidence="1" id="KW-0732">Signal</keyword>
<evidence type="ECO:0000313" key="3">
    <source>
        <dbReference type="Proteomes" id="UP000267821"/>
    </source>
</evidence>
<feature type="signal peptide" evidence="1">
    <location>
        <begin position="1"/>
        <end position="20"/>
    </location>
</feature>
<dbReference type="InParanoid" id="A0A3N4LEN4"/>
<evidence type="ECO:0008006" key="4">
    <source>
        <dbReference type="Google" id="ProtNLM"/>
    </source>
</evidence>
<dbReference type="Proteomes" id="UP000267821">
    <property type="component" value="Unassembled WGS sequence"/>
</dbReference>
<dbReference type="EMBL" id="ML121562">
    <property type="protein sequence ID" value="RPB21166.1"/>
    <property type="molecule type" value="Genomic_DNA"/>
</dbReference>
<evidence type="ECO:0000256" key="1">
    <source>
        <dbReference type="SAM" id="SignalP"/>
    </source>
</evidence>
<feature type="chain" id="PRO_5017968703" description="Cyanovirin-N domain-containing protein" evidence="1">
    <location>
        <begin position="21"/>
        <end position="162"/>
    </location>
</feature>
<accession>A0A3N4LEN4</accession>
<organism evidence="2 3">
    <name type="scientific">Terfezia boudieri ATCC MYA-4762</name>
    <dbReference type="NCBI Taxonomy" id="1051890"/>
    <lineage>
        <taxon>Eukaryota</taxon>
        <taxon>Fungi</taxon>
        <taxon>Dikarya</taxon>
        <taxon>Ascomycota</taxon>
        <taxon>Pezizomycotina</taxon>
        <taxon>Pezizomycetes</taxon>
        <taxon>Pezizales</taxon>
        <taxon>Pezizaceae</taxon>
        <taxon>Terfezia</taxon>
    </lineage>
</organism>
<gene>
    <name evidence="2" type="ORF">L211DRAFT_450552</name>
</gene>